<dbReference type="GO" id="GO:0015986">
    <property type="term" value="P:proton motive force-driven ATP synthesis"/>
    <property type="evidence" value="ECO:0007669"/>
    <property type="project" value="InterPro"/>
</dbReference>
<reference evidence="14" key="1">
    <citation type="journal article" date="2017" name="AIMS Genet">
        <title>Our love-hate relationship with DNA barcodes, the Y2K problem, and the search for next generation barcodes.</title>
        <authorList>
            <person name="Marcus J.M."/>
        </authorList>
    </citation>
    <scope>NUCLEOTIDE SEQUENCE</scope>
</reference>
<evidence type="ECO:0000256" key="6">
    <source>
        <dbReference type="ARBA" id="ARBA00022692"/>
    </source>
</evidence>
<keyword evidence="4 12" id="KW-0813">Transport</keyword>
<comment type="similarity">
    <text evidence="2 12">Belongs to the ATPase protein 8 family.</text>
</comment>
<gene>
    <name evidence="14" type="primary">ATP8</name>
</gene>
<dbReference type="EMBL" id="MG669124">
    <property type="protein sequence ID" value="AUT18176.1"/>
    <property type="molecule type" value="Genomic_DNA"/>
</dbReference>
<protein>
    <recommendedName>
        <fullName evidence="12">ATP synthase complex subunit 8</fullName>
    </recommendedName>
</protein>
<feature type="transmembrane region" description="Helical" evidence="13">
    <location>
        <begin position="6"/>
        <end position="29"/>
    </location>
</feature>
<organism evidence="14">
    <name type="scientific">Potamyia flava</name>
    <dbReference type="NCBI Taxonomy" id="761880"/>
    <lineage>
        <taxon>Eukaryota</taxon>
        <taxon>Metazoa</taxon>
        <taxon>Ecdysozoa</taxon>
        <taxon>Arthropoda</taxon>
        <taxon>Hexapoda</taxon>
        <taxon>Insecta</taxon>
        <taxon>Pterygota</taxon>
        <taxon>Neoptera</taxon>
        <taxon>Endopterygota</taxon>
        <taxon>Trichoptera</taxon>
        <taxon>Annulipalpia</taxon>
        <taxon>Hydropsychoidea</taxon>
        <taxon>Hydropsychidae</taxon>
        <taxon>Hydropsychinae</taxon>
        <taxon>Potamyia</taxon>
    </lineage>
</organism>
<evidence type="ECO:0000256" key="13">
    <source>
        <dbReference type="SAM" id="Phobius"/>
    </source>
</evidence>
<dbReference type="RefSeq" id="YP_009459911.1">
    <property type="nucleotide sequence ID" value="NC_036953.1"/>
</dbReference>
<keyword evidence="9 12" id="KW-0406">Ion transport</keyword>
<keyword evidence="7 12" id="KW-0375">Hydrogen ion transport</keyword>
<evidence type="ECO:0000256" key="7">
    <source>
        <dbReference type="ARBA" id="ARBA00022781"/>
    </source>
</evidence>
<evidence type="ECO:0000256" key="9">
    <source>
        <dbReference type="ARBA" id="ARBA00023065"/>
    </source>
</evidence>
<evidence type="ECO:0000256" key="3">
    <source>
        <dbReference type="ARBA" id="ARBA00011291"/>
    </source>
</evidence>
<name>A0A3G1NDD4_9NEOP</name>
<evidence type="ECO:0000256" key="1">
    <source>
        <dbReference type="ARBA" id="ARBA00004304"/>
    </source>
</evidence>
<dbReference type="InterPro" id="IPR001421">
    <property type="entry name" value="ATP8_metazoa"/>
</dbReference>
<keyword evidence="6 12" id="KW-0812">Transmembrane</keyword>
<sequence length="53" mass="6658">MPQMMPINWLLLMIFFLTIFMMYNSMFYFSNLKFKISSLSNNFFKKNKTNWKW</sequence>
<keyword evidence="11 13" id="KW-0472">Membrane</keyword>
<comment type="subcellular location">
    <subcellularLocation>
        <location evidence="1 12">Mitochondrion membrane</location>
        <topology evidence="1 12">Single-pass membrane protein</topology>
    </subcellularLocation>
</comment>
<dbReference type="GO" id="GO:0045259">
    <property type="term" value="C:proton-transporting ATP synthase complex"/>
    <property type="evidence" value="ECO:0007669"/>
    <property type="project" value="UniProtKB-KW"/>
</dbReference>
<dbReference type="CTD" id="4509"/>
<geneLocation type="mitochondrion" evidence="14"/>
<dbReference type="GO" id="GO:0015078">
    <property type="term" value="F:proton transmembrane transporter activity"/>
    <property type="evidence" value="ECO:0007669"/>
    <property type="project" value="InterPro"/>
</dbReference>
<evidence type="ECO:0000256" key="11">
    <source>
        <dbReference type="ARBA" id="ARBA00023136"/>
    </source>
</evidence>
<evidence type="ECO:0000256" key="12">
    <source>
        <dbReference type="RuleBase" id="RU003661"/>
    </source>
</evidence>
<keyword evidence="8 13" id="KW-1133">Transmembrane helix</keyword>
<evidence type="ECO:0000313" key="14">
    <source>
        <dbReference type="EMBL" id="AUT18176.1"/>
    </source>
</evidence>
<dbReference type="Pfam" id="PF00895">
    <property type="entry name" value="ATP-synt_8"/>
    <property type="match status" value="1"/>
</dbReference>
<evidence type="ECO:0000256" key="4">
    <source>
        <dbReference type="ARBA" id="ARBA00022448"/>
    </source>
</evidence>
<evidence type="ECO:0000256" key="10">
    <source>
        <dbReference type="ARBA" id="ARBA00023128"/>
    </source>
</evidence>
<keyword evidence="5 12" id="KW-0138">CF(0)</keyword>
<evidence type="ECO:0000256" key="8">
    <source>
        <dbReference type="ARBA" id="ARBA00022989"/>
    </source>
</evidence>
<keyword evidence="10 12" id="KW-0496">Mitochondrion</keyword>
<proteinExistence type="inferred from homology"/>
<evidence type="ECO:0000256" key="5">
    <source>
        <dbReference type="ARBA" id="ARBA00022547"/>
    </source>
</evidence>
<dbReference type="GeneID" id="35987296"/>
<dbReference type="AlphaFoldDB" id="A0A3G1NDD4"/>
<dbReference type="GO" id="GO:0031966">
    <property type="term" value="C:mitochondrial membrane"/>
    <property type="evidence" value="ECO:0007669"/>
    <property type="project" value="UniProtKB-SubCell"/>
</dbReference>
<evidence type="ECO:0000256" key="2">
    <source>
        <dbReference type="ARBA" id="ARBA00008892"/>
    </source>
</evidence>
<accession>A0A3G1NDD4</accession>
<comment type="subunit">
    <text evidence="3">F-type ATPases have 2 components, CF(1) - the catalytic core - and CF(0) - the membrane proton channel.</text>
</comment>